<protein>
    <submittedName>
        <fullName evidence="2">Uncharacterized protein</fullName>
    </submittedName>
</protein>
<comment type="caution">
    <text evidence="2">The sequence shown here is derived from an EMBL/GenBank/DDBJ whole genome shotgun (WGS) entry which is preliminary data.</text>
</comment>
<gene>
    <name evidence="2" type="ORF">QE412_000200</name>
</gene>
<feature type="compositionally biased region" description="Basic and acidic residues" evidence="1">
    <location>
        <begin position="8"/>
        <end position="29"/>
    </location>
</feature>
<evidence type="ECO:0000313" key="3">
    <source>
        <dbReference type="Proteomes" id="UP001226691"/>
    </source>
</evidence>
<organism evidence="2 3">
    <name type="scientific">Microbacterium trichothecenolyticum</name>
    <name type="common">Aureobacterium trichothecenolyticum</name>
    <dbReference type="NCBI Taxonomy" id="69370"/>
    <lineage>
        <taxon>Bacteria</taxon>
        <taxon>Bacillati</taxon>
        <taxon>Actinomycetota</taxon>
        <taxon>Actinomycetes</taxon>
        <taxon>Micrococcales</taxon>
        <taxon>Microbacteriaceae</taxon>
        <taxon>Microbacterium</taxon>
    </lineage>
</organism>
<accession>A0ABU0TPN4</accession>
<reference evidence="2 3" key="1">
    <citation type="submission" date="2023-07" db="EMBL/GenBank/DDBJ databases">
        <title>Functional and genomic diversity of the sorghum phyllosphere microbiome.</title>
        <authorList>
            <person name="Shade A."/>
        </authorList>
    </citation>
    <scope>NUCLEOTIDE SEQUENCE [LARGE SCALE GENOMIC DNA]</scope>
    <source>
        <strain evidence="2 3">SORGH_AS_1207</strain>
    </source>
</reference>
<keyword evidence="3" id="KW-1185">Reference proteome</keyword>
<sequence>MGSPPEPAFRDRSAWDPRRDQPKIASRRDACGKHLSATDTLADRCGVHGCTAPHASARCTQERCPLGDRLDDGRCDGTLTPDRGRDLRRQFGRRATDRGALRCRPKSLFEELAILRGQRVIPRRHRTTDGRRGQRFDRWSRIHNHLRRDIERSLGHLRLCRRVVGRGESGRIDIPGLRDPRQNLCVRGAGRPRETGHERSTGHDEKDNETKDKAHGHPGSRRRGGRRRLNSGSPDHVQRERSGASVERGTRA</sequence>
<dbReference type="EMBL" id="JAUTBF010000001">
    <property type="protein sequence ID" value="MDQ1121627.1"/>
    <property type="molecule type" value="Genomic_DNA"/>
</dbReference>
<evidence type="ECO:0000256" key="1">
    <source>
        <dbReference type="SAM" id="MobiDB-lite"/>
    </source>
</evidence>
<feature type="compositionally biased region" description="Basic and acidic residues" evidence="1">
    <location>
        <begin position="236"/>
        <end position="252"/>
    </location>
</feature>
<name>A0ABU0TPN4_MICTR</name>
<feature type="region of interest" description="Disordered" evidence="1">
    <location>
        <begin position="169"/>
        <end position="252"/>
    </location>
</feature>
<dbReference type="Proteomes" id="UP001226691">
    <property type="component" value="Unassembled WGS sequence"/>
</dbReference>
<feature type="region of interest" description="Disordered" evidence="1">
    <location>
        <begin position="1"/>
        <end position="29"/>
    </location>
</feature>
<feature type="compositionally biased region" description="Basic and acidic residues" evidence="1">
    <location>
        <begin position="169"/>
        <end position="181"/>
    </location>
</feature>
<proteinExistence type="predicted"/>
<feature type="compositionally biased region" description="Basic and acidic residues" evidence="1">
    <location>
        <begin position="191"/>
        <end position="215"/>
    </location>
</feature>
<evidence type="ECO:0000313" key="2">
    <source>
        <dbReference type="EMBL" id="MDQ1121627.1"/>
    </source>
</evidence>
<feature type="compositionally biased region" description="Basic residues" evidence="1">
    <location>
        <begin position="216"/>
        <end position="229"/>
    </location>
</feature>